<dbReference type="AlphaFoldDB" id="A0A9W4I7C2"/>
<comment type="caution">
    <text evidence="1">The sequence shown here is derived from an EMBL/GenBank/DDBJ whole genome shotgun (WGS) entry which is preliminary data.</text>
</comment>
<name>A0A9W4I7C2_9EURO</name>
<dbReference type="OrthoDB" id="5876363at2759"/>
<reference evidence="1" key="1">
    <citation type="submission" date="2021-07" db="EMBL/GenBank/DDBJ databases">
        <authorList>
            <person name="Branca A.L. A."/>
        </authorList>
    </citation>
    <scope>NUCLEOTIDE SEQUENCE</scope>
</reference>
<dbReference type="Proteomes" id="UP001152592">
    <property type="component" value="Unassembled WGS sequence"/>
</dbReference>
<dbReference type="EMBL" id="CAJVPD010000019">
    <property type="protein sequence ID" value="CAG8236481.1"/>
    <property type="molecule type" value="Genomic_DNA"/>
</dbReference>
<evidence type="ECO:0000313" key="1">
    <source>
        <dbReference type="EMBL" id="CAG8236481.1"/>
    </source>
</evidence>
<sequence length="60" mass="7019">MRKLNDVHISDNDQFEPHGCDCRRFTDLRGGEVLLRRFTTNVHILPPGCCESWARKNIYS</sequence>
<accession>A0A9W4I7C2</accession>
<proteinExistence type="predicted"/>
<gene>
    <name evidence="1" type="ORF">PSALAMII_LOCUS396</name>
</gene>
<evidence type="ECO:0000313" key="2">
    <source>
        <dbReference type="Proteomes" id="UP001152592"/>
    </source>
</evidence>
<protein>
    <submittedName>
        <fullName evidence="1">Uncharacterized protein</fullName>
    </submittedName>
</protein>
<organism evidence="1 2">
    <name type="scientific">Penicillium salamii</name>
    <dbReference type="NCBI Taxonomy" id="1612424"/>
    <lineage>
        <taxon>Eukaryota</taxon>
        <taxon>Fungi</taxon>
        <taxon>Dikarya</taxon>
        <taxon>Ascomycota</taxon>
        <taxon>Pezizomycotina</taxon>
        <taxon>Eurotiomycetes</taxon>
        <taxon>Eurotiomycetidae</taxon>
        <taxon>Eurotiales</taxon>
        <taxon>Aspergillaceae</taxon>
        <taxon>Penicillium</taxon>
    </lineage>
</organism>